<dbReference type="Gene3D" id="3.30.420.40">
    <property type="match status" value="2"/>
</dbReference>
<dbReference type="Proteomes" id="UP000637628">
    <property type="component" value="Unassembled WGS sequence"/>
</dbReference>
<feature type="domain" description="HTH marR-type" evidence="2">
    <location>
        <begin position="29"/>
        <end position="72"/>
    </location>
</feature>
<evidence type="ECO:0000313" key="4">
    <source>
        <dbReference type="Proteomes" id="UP000637628"/>
    </source>
</evidence>
<dbReference type="Pfam" id="PF00480">
    <property type="entry name" value="ROK"/>
    <property type="match status" value="1"/>
</dbReference>
<dbReference type="SUPFAM" id="SSF53067">
    <property type="entry name" value="Actin-like ATPase domain"/>
    <property type="match status" value="1"/>
</dbReference>
<keyword evidence="4" id="KW-1185">Reference proteome</keyword>
<gene>
    <name evidence="3" type="ORF">Adu01nite_78340</name>
</gene>
<dbReference type="Pfam" id="PF12802">
    <property type="entry name" value="MarR_2"/>
    <property type="match status" value="1"/>
</dbReference>
<evidence type="ECO:0000259" key="2">
    <source>
        <dbReference type="Pfam" id="PF12802"/>
    </source>
</evidence>
<dbReference type="InterPro" id="IPR036388">
    <property type="entry name" value="WH-like_DNA-bd_sf"/>
</dbReference>
<comment type="caution">
    <text evidence="3">The sequence shown here is derived from an EMBL/GenBank/DDBJ whole genome shotgun (WGS) entry which is preliminary data.</text>
</comment>
<dbReference type="PANTHER" id="PTHR18964:SF149">
    <property type="entry name" value="BIFUNCTIONAL UDP-N-ACETYLGLUCOSAMINE 2-EPIMERASE_N-ACETYLMANNOSAMINE KINASE"/>
    <property type="match status" value="1"/>
</dbReference>
<dbReference type="PANTHER" id="PTHR18964">
    <property type="entry name" value="ROK (REPRESSOR, ORF, KINASE) FAMILY"/>
    <property type="match status" value="1"/>
</dbReference>
<organism evidence="3 4">
    <name type="scientific">Paractinoplanes durhamensis</name>
    <dbReference type="NCBI Taxonomy" id="113563"/>
    <lineage>
        <taxon>Bacteria</taxon>
        <taxon>Bacillati</taxon>
        <taxon>Actinomycetota</taxon>
        <taxon>Actinomycetes</taxon>
        <taxon>Micromonosporales</taxon>
        <taxon>Micromonosporaceae</taxon>
        <taxon>Paractinoplanes</taxon>
    </lineage>
</organism>
<protein>
    <submittedName>
        <fullName evidence="3">Xylose repressor</fullName>
    </submittedName>
</protein>
<dbReference type="InterPro" id="IPR043129">
    <property type="entry name" value="ATPase_NBD"/>
</dbReference>
<sequence>MTMPDRRTGSGFSTPARQENIRAHNLGLILQRIAADGGPVSRIDLARATGLARPTISRLVDDLLAGGLIAEVGPDRSRSAGRPPIGLTLSRTGPAGLGLDIRTGSLAACIVDFAGTVRHLEFAPRTHPVTSPEQTIDDLAAIAKDAIRLAEAQGLTIVGVTLATPGPVQDRTRVRFAPAIGWRDFDAGSRLRAALGSADMSVSVDNEAGLAALAEWHASDKELRNFVCLFGDFELGAGIVLDGELLRGARGWSGELGHVTVEPDGVACSCGAKGCLQGYAGLAAILAAVPDEEKRSGATSHRTPAVTIGVLADRSPEVRAALARAGTALGISLAALINLVDVDTVLLDGSYSLLATWLTEEIQAEIRDRVLTARWAPVEVRAAPIGPDAAVIGAALTVIEDVRRDPSTWITRTVS</sequence>
<comment type="similarity">
    <text evidence="1">Belongs to the ROK (NagC/XylR) family.</text>
</comment>
<name>A0ABQ3Z9J1_9ACTN</name>
<dbReference type="InterPro" id="IPR000835">
    <property type="entry name" value="HTH_MarR-typ"/>
</dbReference>
<evidence type="ECO:0000256" key="1">
    <source>
        <dbReference type="ARBA" id="ARBA00006479"/>
    </source>
</evidence>
<dbReference type="Gene3D" id="1.10.10.10">
    <property type="entry name" value="Winged helix-like DNA-binding domain superfamily/Winged helix DNA-binding domain"/>
    <property type="match status" value="1"/>
</dbReference>
<proteinExistence type="inferred from homology"/>
<dbReference type="InterPro" id="IPR036390">
    <property type="entry name" value="WH_DNA-bd_sf"/>
</dbReference>
<evidence type="ECO:0000313" key="3">
    <source>
        <dbReference type="EMBL" id="GIE06484.1"/>
    </source>
</evidence>
<accession>A0ABQ3Z9J1</accession>
<dbReference type="SUPFAM" id="SSF46785">
    <property type="entry name" value="Winged helix' DNA-binding domain"/>
    <property type="match status" value="1"/>
</dbReference>
<dbReference type="InterPro" id="IPR000600">
    <property type="entry name" value="ROK"/>
</dbReference>
<reference evidence="3 4" key="1">
    <citation type="submission" date="2021-01" db="EMBL/GenBank/DDBJ databases">
        <title>Whole genome shotgun sequence of Actinoplanes durhamensis NBRC 14914.</title>
        <authorList>
            <person name="Komaki H."/>
            <person name="Tamura T."/>
        </authorList>
    </citation>
    <scope>NUCLEOTIDE SEQUENCE [LARGE SCALE GENOMIC DNA]</scope>
    <source>
        <strain evidence="3 4">NBRC 14914</strain>
    </source>
</reference>
<dbReference type="EMBL" id="BOML01000063">
    <property type="protein sequence ID" value="GIE06484.1"/>
    <property type="molecule type" value="Genomic_DNA"/>
</dbReference>